<evidence type="ECO:0000313" key="6">
    <source>
        <dbReference type="EnsemblMetazoa" id="XP_001121814"/>
    </source>
</evidence>
<comment type="subcellular location">
    <subcellularLocation>
        <location evidence="1">Peroxisome</location>
    </subcellularLocation>
</comment>
<dbReference type="RefSeq" id="XP_016771255.1">
    <property type="nucleotide sequence ID" value="XM_016915766.2"/>
</dbReference>
<dbReference type="InterPro" id="IPR000873">
    <property type="entry name" value="AMP-dep_synth/lig_dom"/>
</dbReference>
<evidence type="ECO:0000256" key="2">
    <source>
        <dbReference type="ARBA" id="ARBA00006432"/>
    </source>
</evidence>
<reference evidence="8 9" key="2">
    <citation type="submission" date="2025-04" db="UniProtKB">
        <authorList>
            <consortium name="RefSeq"/>
        </authorList>
    </citation>
    <scope>IDENTIFICATION</scope>
    <source>
        <strain evidence="8 9">DH4</strain>
        <tissue evidence="8 9">Whole body</tissue>
    </source>
</reference>
<accession>A0A8B7KPB0</accession>
<sequence>MTSVKQFVRFARRLGQISESGTKVVNRFVRYASTQAQHKFIEDENGKKIFPSPFGDFTPSDTLVHEYIWKNVETFPNRIALECGITGTKYTYAKARDASNYIARSLRNMGLKKGDLVALVAPNYPETILAAVGVLEADLILTTMNPTYTIEEMKKQIKDCEANAIITVAEIAHIVLEARKNTSASSGPFVVIEDGTRSIPEGSVPFKDLITRGKTLPPITHYQMSSNDLAILPYSSGTTGMPKGVMLTHKNLVSNMEMVEYTTKERLWRHTTADFQEVVPLIIPFFHIFGLNAATLPRLYNGTKIITLPKFVPEVFVDILTKKNITGLFAVPSLITFINICPLLKKEIFQNIHHIITGATPLPEVDVERFYERYQISSDDLKFSQGYGMTETSPVICLDSWSRKPSSIGQNIAGCEIRLVDSATNEDISVAGQKGEIWARGPHIMKGYLNNEKATSEMIVDGWLKTGDIGYFDDEFYFFVTDRKKDLIKVKGFQVPPAELEALIKRHPNVIEAAVIGIPNERFGEIPKAFVILKEGSKTTDDDIKNFVKDKVSEYKQLRGGVTFVDSIPKNASGKILRNKLKNEYK</sequence>
<feature type="domain" description="AMP-dependent synthetase/ligase" evidence="4">
    <location>
        <begin position="69"/>
        <end position="449"/>
    </location>
</feature>
<accession>A0A7M7LIF8</accession>
<dbReference type="OrthoDB" id="10253869at2759"/>
<dbReference type="CDD" id="cd05911">
    <property type="entry name" value="Firefly_Luc_like"/>
    <property type="match status" value="1"/>
</dbReference>
<dbReference type="PANTHER" id="PTHR24096:SF353">
    <property type="entry name" value="GH16244P-RELATED"/>
    <property type="match status" value="1"/>
</dbReference>
<dbReference type="PANTHER" id="PTHR24096">
    <property type="entry name" value="LONG-CHAIN-FATTY-ACID--COA LIGASE"/>
    <property type="match status" value="1"/>
</dbReference>
<dbReference type="AlphaFoldDB" id="A0A7M7LIF8"/>
<dbReference type="GO" id="GO:0004467">
    <property type="term" value="F:long-chain fatty acid-CoA ligase activity"/>
    <property type="evidence" value="ECO:0007669"/>
    <property type="project" value="TreeGrafter"/>
</dbReference>
<evidence type="ECO:0000313" key="7">
    <source>
        <dbReference type="Proteomes" id="UP000005203"/>
    </source>
</evidence>
<dbReference type="GO" id="GO:0005777">
    <property type="term" value="C:peroxisome"/>
    <property type="evidence" value="ECO:0007669"/>
    <property type="project" value="UniProtKB-SubCell"/>
</dbReference>
<dbReference type="Pfam" id="PF13193">
    <property type="entry name" value="AMP-binding_C"/>
    <property type="match status" value="1"/>
</dbReference>
<comment type="similarity">
    <text evidence="2">Belongs to the ATP-dependent AMP-binding enzyme family.</text>
</comment>
<dbReference type="InterPro" id="IPR045851">
    <property type="entry name" value="AMP-bd_C_sf"/>
</dbReference>
<dbReference type="PROSITE" id="PS00455">
    <property type="entry name" value="AMP_BINDING"/>
    <property type="match status" value="1"/>
</dbReference>
<dbReference type="InterPro" id="IPR042099">
    <property type="entry name" value="ANL_N_sf"/>
</dbReference>
<dbReference type="GeneID" id="726040"/>
<dbReference type="EnsemblMetazoa" id="XM_016915766">
    <property type="protein sequence ID" value="XP_016771255"/>
    <property type="gene ID" value="LOC726040"/>
</dbReference>
<protein>
    <submittedName>
        <fullName evidence="8 9">4-coumarate--CoA ligase 1 isoform X1</fullName>
    </submittedName>
</protein>
<dbReference type="Proteomes" id="UP000005203">
    <property type="component" value="Linkage group LG13"/>
</dbReference>
<evidence type="ECO:0000256" key="3">
    <source>
        <dbReference type="ARBA" id="ARBA00023140"/>
    </source>
</evidence>
<evidence type="ECO:0000313" key="8">
    <source>
        <dbReference type="RefSeq" id="XP_001121814.2"/>
    </source>
</evidence>
<organism evidence="6">
    <name type="scientific">Apis mellifera</name>
    <name type="common">Honeybee</name>
    <dbReference type="NCBI Taxonomy" id="7460"/>
    <lineage>
        <taxon>Eukaryota</taxon>
        <taxon>Metazoa</taxon>
        <taxon>Ecdysozoa</taxon>
        <taxon>Arthropoda</taxon>
        <taxon>Hexapoda</taxon>
        <taxon>Insecta</taxon>
        <taxon>Pterygota</taxon>
        <taxon>Neoptera</taxon>
        <taxon>Endopterygota</taxon>
        <taxon>Hymenoptera</taxon>
        <taxon>Apocrita</taxon>
        <taxon>Aculeata</taxon>
        <taxon>Apoidea</taxon>
        <taxon>Anthophila</taxon>
        <taxon>Apidae</taxon>
        <taxon>Apis</taxon>
    </lineage>
</organism>
<dbReference type="KEGG" id="ame:726040"/>
<keyword evidence="8 9" id="KW-0436">Ligase</keyword>
<dbReference type="RefSeq" id="XP_001121814.2">
    <property type="nucleotide sequence ID" value="XM_001121814.5"/>
</dbReference>
<evidence type="ECO:0000259" key="4">
    <source>
        <dbReference type="Pfam" id="PF00501"/>
    </source>
</evidence>
<dbReference type="FunFam" id="3.30.300.30:FF:000007">
    <property type="entry name" value="4-coumarate--CoA ligase 2"/>
    <property type="match status" value="1"/>
</dbReference>
<dbReference type="EnsemblMetazoa" id="XM_001121814">
    <property type="protein sequence ID" value="XP_001121814"/>
    <property type="gene ID" value="LOC726040"/>
</dbReference>
<evidence type="ECO:0000259" key="5">
    <source>
        <dbReference type="Pfam" id="PF13193"/>
    </source>
</evidence>
<accession>A0A7M7IIM9</accession>
<dbReference type="Pfam" id="PF00501">
    <property type="entry name" value="AMP-binding"/>
    <property type="match status" value="1"/>
</dbReference>
<gene>
    <name evidence="6" type="primary">726040</name>
    <name evidence="8 9" type="synonym">LOC726040</name>
</gene>
<proteinExistence type="inferred from homology"/>
<reference evidence="6" key="1">
    <citation type="submission" date="2021-01" db="UniProtKB">
        <authorList>
            <consortium name="EnsemblMetazoa"/>
        </authorList>
    </citation>
    <scope>IDENTIFICATION</scope>
    <source>
        <strain evidence="6">DH4</strain>
    </source>
</reference>
<accession>A0A8B6XD15</accession>
<dbReference type="GO" id="GO:0046949">
    <property type="term" value="P:fatty-acyl-CoA biosynthetic process"/>
    <property type="evidence" value="ECO:0007669"/>
    <property type="project" value="TreeGrafter"/>
</dbReference>
<evidence type="ECO:0000313" key="9">
    <source>
        <dbReference type="RefSeq" id="XP_016771255.1"/>
    </source>
</evidence>
<dbReference type="Gene3D" id="3.30.300.30">
    <property type="match status" value="1"/>
</dbReference>
<dbReference type="InterPro" id="IPR025110">
    <property type="entry name" value="AMP-bd_C"/>
</dbReference>
<name>A0A7M7LIF8_APIME</name>
<dbReference type="OMA" id="IPINPIY"/>
<keyword evidence="3" id="KW-0576">Peroxisome</keyword>
<dbReference type="SMR" id="A0A7M7LIF8"/>
<feature type="domain" description="AMP-binding enzyme C-terminal" evidence="5">
    <location>
        <begin position="499"/>
        <end position="575"/>
    </location>
</feature>
<evidence type="ECO:0000256" key="1">
    <source>
        <dbReference type="ARBA" id="ARBA00004275"/>
    </source>
</evidence>
<dbReference type="SUPFAM" id="SSF56801">
    <property type="entry name" value="Acetyl-CoA synthetase-like"/>
    <property type="match status" value="1"/>
</dbReference>
<keyword evidence="7" id="KW-1185">Reference proteome</keyword>
<dbReference type="InterPro" id="IPR020845">
    <property type="entry name" value="AMP-binding_CS"/>
</dbReference>
<dbReference type="Gene3D" id="3.40.50.12780">
    <property type="entry name" value="N-terminal domain of ligase-like"/>
    <property type="match status" value="1"/>
</dbReference>